<keyword evidence="8 10" id="KW-0975">Bacterial flagellum</keyword>
<dbReference type="EMBL" id="FNDD01000009">
    <property type="protein sequence ID" value="SDH13932.1"/>
    <property type="molecule type" value="Genomic_DNA"/>
</dbReference>
<dbReference type="NCBIfam" id="TIGR01400">
    <property type="entry name" value="fliR"/>
    <property type="match status" value="1"/>
</dbReference>
<proteinExistence type="inferred from homology"/>
<evidence type="ECO:0000256" key="3">
    <source>
        <dbReference type="ARBA" id="ARBA00021717"/>
    </source>
</evidence>
<evidence type="ECO:0000256" key="8">
    <source>
        <dbReference type="ARBA" id="ARBA00023143"/>
    </source>
</evidence>
<evidence type="ECO:0000256" key="1">
    <source>
        <dbReference type="ARBA" id="ARBA00002578"/>
    </source>
</evidence>
<keyword evidence="12" id="KW-1185">Reference proteome</keyword>
<evidence type="ECO:0000256" key="7">
    <source>
        <dbReference type="ARBA" id="ARBA00023136"/>
    </source>
</evidence>
<evidence type="ECO:0000256" key="2">
    <source>
        <dbReference type="ARBA" id="ARBA00009772"/>
    </source>
</evidence>
<dbReference type="PRINTS" id="PR00953">
    <property type="entry name" value="TYPE3IMRPROT"/>
</dbReference>
<keyword evidence="11" id="KW-0969">Cilium</keyword>
<feature type="transmembrane region" description="Helical" evidence="10">
    <location>
        <begin position="78"/>
        <end position="99"/>
    </location>
</feature>
<dbReference type="AlphaFoldDB" id="A0A1G7ZZ48"/>
<evidence type="ECO:0000313" key="11">
    <source>
        <dbReference type="EMBL" id="SDH13932.1"/>
    </source>
</evidence>
<feature type="transmembrane region" description="Helical" evidence="10">
    <location>
        <begin position="120"/>
        <end position="147"/>
    </location>
</feature>
<feature type="transmembrane region" description="Helical" evidence="10">
    <location>
        <begin position="39"/>
        <end position="58"/>
    </location>
</feature>
<dbReference type="STRING" id="861298.SAMN04488136_10947"/>
<evidence type="ECO:0000256" key="4">
    <source>
        <dbReference type="ARBA" id="ARBA00022475"/>
    </source>
</evidence>
<evidence type="ECO:0000313" key="12">
    <source>
        <dbReference type="Proteomes" id="UP000198854"/>
    </source>
</evidence>
<dbReference type="InterPro" id="IPR006303">
    <property type="entry name" value="FliR"/>
</dbReference>
<dbReference type="RefSeq" id="WP_093272647.1">
    <property type="nucleotide sequence ID" value="NZ_FNDD01000009.1"/>
</dbReference>
<keyword evidence="5 10" id="KW-0812">Transmembrane</keyword>
<protein>
    <recommendedName>
        <fullName evidence="3 9">Flagellar biosynthetic protein FliR</fullName>
    </recommendedName>
</protein>
<dbReference type="InterPro" id="IPR002010">
    <property type="entry name" value="T3SS_IM_R"/>
</dbReference>
<keyword evidence="6 10" id="KW-1133">Transmembrane helix</keyword>
<dbReference type="GO" id="GO:0006605">
    <property type="term" value="P:protein targeting"/>
    <property type="evidence" value="ECO:0007669"/>
    <property type="project" value="UniProtKB-UniRule"/>
</dbReference>
<feature type="transmembrane region" description="Helical" evidence="10">
    <location>
        <begin position="14"/>
        <end position="32"/>
    </location>
</feature>
<dbReference type="GO" id="GO:0009425">
    <property type="term" value="C:bacterial-type flagellum basal body"/>
    <property type="evidence" value="ECO:0007669"/>
    <property type="project" value="UniProtKB-SubCell"/>
</dbReference>
<dbReference type="PANTHER" id="PTHR30065">
    <property type="entry name" value="FLAGELLAR BIOSYNTHETIC PROTEIN FLIR"/>
    <property type="match status" value="1"/>
</dbReference>
<comment type="subcellular location">
    <subcellularLocation>
        <location evidence="10">Cell membrane</location>
        <topology evidence="10">Multi-pass membrane protein</topology>
    </subcellularLocation>
    <subcellularLocation>
        <location evidence="10">Bacterial flagellum basal body</location>
    </subcellularLocation>
</comment>
<dbReference type="GO" id="GO:0005886">
    <property type="term" value="C:plasma membrane"/>
    <property type="evidence" value="ECO:0007669"/>
    <property type="project" value="UniProtKB-SubCell"/>
</dbReference>
<dbReference type="OrthoDB" id="9797790at2"/>
<dbReference type="PANTHER" id="PTHR30065:SF8">
    <property type="entry name" value="FLAGELLAR BIOSYNTHETIC PROTEIN FLIR"/>
    <property type="match status" value="1"/>
</dbReference>
<keyword evidence="11" id="KW-0966">Cell projection</keyword>
<keyword evidence="11" id="KW-0282">Flagellum</keyword>
<reference evidence="11 12" key="1">
    <citation type="submission" date="2016-10" db="EMBL/GenBank/DDBJ databases">
        <authorList>
            <person name="de Groot N.N."/>
        </authorList>
    </citation>
    <scope>NUCLEOTIDE SEQUENCE [LARGE SCALE GENOMIC DNA]</scope>
    <source>
        <strain evidence="11 12">CGMCC 1.10228</strain>
    </source>
</reference>
<accession>A0A1G7ZZ48</accession>
<evidence type="ECO:0000256" key="10">
    <source>
        <dbReference type="RuleBase" id="RU362071"/>
    </source>
</evidence>
<comment type="similarity">
    <text evidence="2 10">Belongs to the FliR/MopE/SpaR family.</text>
</comment>
<evidence type="ECO:0000256" key="6">
    <source>
        <dbReference type="ARBA" id="ARBA00022989"/>
    </source>
</evidence>
<dbReference type="Pfam" id="PF01311">
    <property type="entry name" value="Bac_export_1"/>
    <property type="match status" value="1"/>
</dbReference>
<gene>
    <name evidence="11" type="ORF">SAMN04488136_10947</name>
</gene>
<keyword evidence="4 10" id="KW-1003">Cell membrane</keyword>
<feature type="transmembrane region" description="Helical" evidence="10">
    <location>
        <begin position="212"/>
        <end position="235"/>
    </location>
</feature>
<feature type="transmembrane region" description="Helical" evidence="10">
    <location>
        <begin position="167"/>
        <end position="200"/>
    </location>
</feature>
<comment type="function">
    <text evidence="1 10">Role in flagellar biosynthesis.</text>
</comment>
<name>A0A1G7ZZ48_9VIBR</name>
<evidence type="ECO:0000256" key="5">
    <source>
        <dbReference type="ARBA" id="ARBA00022692"/>
    </source>
</evidence>
<evidence type="ECO:0000256" key="9">
    <source>
        <dbReference type="NCBIfam" id="TIGR01400"/>
    </source>
</evidence>
<sequence length="257" mass="28597">MDISFTQLTEWMGIVWWPFMRFAGFFMLAPFFGDNKIPVMVRLLLAWWFAILCSGMVGDVPSFNPFSVEAVLFSFYQLSFGLILGLAVVLFMTIFTLAGQAISIQMGLSMAVMNDPSNGVSIAIIGRLFSITSMLVFLSLDAHLVVLDIFADSFRFWPMSTPYPFESIQYLITMAGWMFSSALVVAIPAIITMLLSNLTFGFMNRVAPALNVFALGFPMTMMLGLVALLISTFGVGDIFFDLMTELSDHLNQLLRLA</sequence>
<dbReference type="GO" id="GO:0044780">
    <property type="term" value="P:bacterial-type flagellum assembly"/>
    <property type="evidence" value="ECO:0007669"/>
    <property type="project" value="UniProtKB-UniRule"/>
</dbReference>
<keyword evidence="7 10" id="KW-0472">Membrane</keyword>
<organism evidence="11 12">
    <name type="scientific">Vibrio xiamenensis</name>
    <dbReference type="NCBI Taxonomy" id="861298"/>
    <lineage>
        <taxon>Bacteria</taxon>
        <taxon>Pseudomonadati</taxon>
        <taxon>Pseudomonadota</taxon>
        <taxon>Gammaproteobacteria</taxon>
        <taxon>Vibrionales</taxon>
        <taxon>Vibrionaceae</taxon>
        <taxon>Vibrio</taxon>
    </lineage>
</organism>
<dbReference type="Proteomes" id="UP000198854">
    <property type="component" value="Unassembled WGS sequence"/>
</dbReference>